<dbReference type="InterPro" id="IPR017946">
    <property type="entry name" value="PLC-like_Pdiesterase_TIM-brl"/>
</dbReference>
<reference evidence="2" key="1">
    <citation type="submission" date="2013-08" db="EMBL/GenBank/DDBJ databases">
        <authorList>
            <person name="Mendez C."/>
            <person name="Richter M."/>
            <person name="Ferrer M."/>
            <person name="Sanchez J."/>
        </authorList>
    </citation>
    <scope>NUCLEOTIDE SEQUENCE</scope>
</reference>
<feature type="domain" description="GP-PDE" evidence="1">
    <location>
        <begin position="29"/>
        <end position="166"/>
    </location>
</feature>
<dbReference type="GO" id="GO:0006629">
    <property type="term" value="P:lipid metabolic process"/>
    <property type="evidence" value="ECO:0007669"/>
    <property type="project" value="InterPro"/>
</dbReference>
<keyword evidence="2" id="KW-0378">Hydrolase</keyword>
<dbReference type="AlphaFoldDB" id="T0ZXC0"/>
<dbReference type="Pfam" id="PF03009">
    <property type="entry name" value="GDPD"/>
    <property type="match status" value="1"/>
</dbReference>
<gene>
    <name evidence="2" type="ORF">B1B_10510</name>
</gene>
<dbReference type="EC" id="3.1.-.-" evidence="2"/>
<protein>
    <submittedName>
        <fullName evidence="2">Glycerophosphoryl diester phosphodiesterase</fullName>
        <ecNumber evidence="2">3.1.-.-</ecNumber>
    </submittedName>
</protein>
<comment type="caution">
    <text evidence="2">The sequence shown here is derived from an EMBL/GenBank/DDBJ whole genome shotgun (WGS) entry which is preliminary data.</text>
</comment>
<evidence type="ECO:0000259" key="1">
    <source>
        <dbReference type="Pfam" id="PF03009"/>
    </source>
</evidence>
<dbReference type="InterPro" id="IPR030395">
    <property type="entry name" value="GP_PDE_dom"/>
</dbReference>
<accession>T0ZXC0</accession>
<name>T0ZXC0_9ZZZZ</name>
<dbReference type="Gene3D" id="3.20.20.190">
    <property type="entry name" value="Phosphatidylinositol (PI) phosphodiesterase"/>
    <property type="match status" value="1"/>
</dbReference>
<dbReference type="EMBL" id="AUZY01006885">
    <property type="protein sequence ID" value="EQD52871.1"/>
    <property type="molecule type" value="Genomic_DNA"/>
</dbReference>
<organism evidence="2">
    <name type="scientific">mine drainage metagenome</name>
    <dbReference type="NCBI Taxonomy" id="410659"/>
    <lineage>
        <taxon>unclassified sequences</taxon>
        <taxon>metagenomes</taxon>
        <taxon>ecological metagenomes</taxon>
    </lineage>
</organism>
<dbReference type="GO" id="GO:0008081">
    <property type="term" value="F:phosphoric diester hydrolase activity"/>
    <property type="evidence" value="ECO:0007669"/>
    <property type="project" value="InterPro"/>
</dbReference>
<dbReference type="PANTHER" id="PTHR46211">
    <property type="entry name" value="GLYCEROPHOSPHORYL DIESTER PHOSPHODIESTERASE"/>
    <property type="match status" value="1"/>
</dbReference>
<dbReference type="PANTHER" id="PTHR46211:SF1">
    <property type="entry name" value="GLYCEROPHOSPHODIESTER PHOSPHODIESTERASE, CYTOPLASMIC"/>
    <property type="match status" value="1"/>
</dbReference>
<dbReference type="SUPFAM" id="SSF51695">
    <property type="entry name" value="PLC-like phosphodiesterases"/>
    <property type="match status" value="1"/>
</dbReference>
<feature type="non-terminal residue" evidence="2">
    <location>
        <position position="169"/>
    </location>
</feature>
<reference evidence="2" key="2">
    <citation type="journal article" date="2014" name="ISME J.">
        <title>Microbial stratification in low pH oxic and suboxic macroscopic growths along an acid mine drainage.</title>
        <authorList>
            <person name="Mendez-Garcia C."/>
            <person name="Mesa V."/>
            <person name="Sprenger R.R."/>
            <person name="Richter M."/>
            <person name="Diez M.S."/>
            <person name="Solano J."/>
            <person name="Bargiela R."/>
            <person name="Golyshina O.V."/>
            <person name="Manteca A."/>
            <person name="Ramos J.L."/>
            <person name="Gallego J.R."/>
            <person name="Llorente I."/>
            <person name="Martins Dos Santos V.A."/>
            <person name="Jensen O.N."/>
            <person name="Pelaez A.I."/>
            <person name="Sanchez J."/>
            <person name="Ferrer M."/>
        </authorList>
    </citation>
    <scope>NUCLEOTIDE SEQUENCE</scope>
</reference>
<proteinExistence type="predicted"/>
<evidence type="ECO:0000313" key="2">
    <source>
        <dbReference type="EMBL" id="EQD52871.1"/>
    </source>
</evidence>
<sequence length="169" mass="18345">MDNAYWWSPGVSASRDLAVDQYVQRGRAPEDRRFGVATLEEVVRTFPGVLLNLDIKQTAPVVEPYESLLAAALRRWGARESVIVASFHDDAIRSFRAAAPGVATAAATSETAAFYFAVRDAHRPTPLDAVALQVPMTYGDEEIVTPALVTAAHEAGLALHAWTLNEVPE</sequence>